<name>A0A4R3IBF9_9GAMM</name>
<keyword evidence="4" id="KW-0732">Signal</keyword>
<evidence type="ECO:0000256" key="12">
    <source>
        <dbReference type="PIRNR" id="PIRNR036893"/>
    </source>
</evidence>
<organism evidence="15 16">
    <name type="scientific">Reinekea marinisedimentorum</name>
    <dbReference type="NCBI Taxonomy" id="230495"/>
    <lineage>
        <taxon>Bacteria</taxon>
        <taxon>Pseudomonadati</taxon>
        <taxon>Pseudomonadota</taxon>
        <taxon>Gammaproteobacteria</taxon>
        <taxon>Oceanospirillales</taxon>
        <taxon>Saccharospirillaceae</taxon>
        <taxon>Reinekea</taxon>
    </lineage>
</organism>
<dbReference type="Pfam" id="PF08212">
    <property type="entry name" value="Lipocalin_2"/>
    <property type="match status" value="1"/>
</dbReference>
<evidence type="ECO:0000256" key="2">
    <source>
        <dbReference type="ARBA" id="ARBA00006889"/>
    </source>
</evidence>
<reference evidence="15 16" key="1">
    <citation type="submission" date="2019-03" db="EMBL/GenBank/DDBJ databases">
        <title>Genomic Encyclopedia of Archaeal and Bacterial Type Strains, Phase II (KMG-II): from individual species to whole genera.</title>
        <authorList>
            <person name="Goeker M."/>
        </authorList>
    </citation>
    <scope>NUCLEOTIDE SEQUENCE [LARGE SCALE GENOMIC DNA]</scope>
    <source>
        <strain evidence="15 16">DSM 15388</strain>
    </source>
</reference>
<feature type="lipid moiety-binding region" description="N-palmitoyl cysteine" evidence="13">
    <location>
        <position position="16"/>
    </location>
</feature>
<dbReference type="InterPro" id="IPR022272">
    <property type="entry name" value="Lipocalin_CS"/>
</dbReference>
<keyword evidence="16" id="KW-1185">Reference proteome</keyword>
<evidence type="ECO:0000256" key="7">
    <source>
        <dbReference type="ARBA" id="ARBA00023139"/>
    </source>
</evidence>
<proteinExistence type="inferred from homology"/>
<evidence type="ECO:0000313" key="15">
    <source>
        <dbReference type="EMBL" id="TCS43324.1"/>
    </source>
</evidence>
<dbReference type="PANTHER" id="PTHR10612:SF34">
    <property type="entry name" value="APOLIPOPROTEIN D"/>
    <property type="match status" value="1"/>
</dbReference>
<evidence type="ECO:0000256" key="13">
    <source>
        <dbReference type="PIRSR" id="PIRSR036893-52"/>
    </source>
</evidence>
<dbReference type="GO" id="GO:0006950">
    <property type="term" value="P:response to stress"/>
    <property type="evidence" value="ECO:0007669"/>
    <property type="project" value="UniProtKB-ARBA"/>
</dbReference>
<dbReference type="PROSITE" id="PS51257">
    <property type="entry name" value="PROKAR_LIPOPROTEIN"/>
    <property type="match status" value="1"/>
</dbReference>
<dbReference type="PRINTS" id="PR01171">
    <property type="entry name" value="BCTLIPOCALIN"/>
</dbReference>
<dbReference type="PIRSF" id="PIRSF036893">
    <property type="entry name" value="Lipocalin_ApoD"/>
    <property type="match status" value="1"/>
</dbReference>
<dbReference type="PANTHER" id="PTHR10612">
    <property type="entry name" value="APOLIPOPROTEIN D"/>
    <property type="match status" value="1"/>
</dbReference>
<dbReference type="FunFam" id="2.40.128.20:FF:000002">
    <property type="entry name" value="Outer membrane lipoprotein Blc"/>
    <property type="match status" value="1"/>
</dbReference>
<dbReference type="InterPro" id="IPR022271">
    <property type="entry name" value="Lipocalin_ApoD"/>
</dbReference>
<comment type="subunit">
    <text evidence="3 12">Homodimer.</text>
</comment>
<comment type="function">
    <text evidence="10 12">Involved in the storage or transport of lipids necessary for membrane maintenance under stressful conditions. Displays a binding preference for lysophospholipids.</text>
</comment>
<evidence type="ECO:0000256" key="9">
    <source>
        <dbReference type="ARBA" id="ARBA00023288"/>
    </source>
</evidence>
<evidence type="ECO:0000313" key="16">
    <source>
        <dbReference type="Proteomes" id="UP000295793"/>
    </source>
</evidence>
<gene>
    <name evidence="15" type="ORF">BCF53_102351</name>
</gene>
<dbReference type="AlphaFoldDB" id="A0A4R3IBF9"/>
<comment type="caution">
    <text evidence="15">The sequence shown here is derived from an EMBL/GenBank/DDBJ whole genome shotgun (WGS) entry which is preliminary data.</text>
</comment>
<dbReference type="GO" id="GO:0009279">
    <property type="term" value="C:cell outer membrane"/>
    <property type="evidence" value="ECO:0007669"/>
    <property type="project" value="UniProtKB-SubCell"/>
</dbReference>
<dbReference type="InterPro" id="IPR047202">
    <property type="entry name" value="Lipocalin_Blc-like_dom"/>
</dbReference>
<evidence type="ECO:0000256" key="10">
    <source>
        <dbReference type="ARBA" id="ARBA00057024"/>
    </source>
</evidence>
<feature type="lipid moiety-binding region" description="S-diacylglycerol cysteine" evidence="13">
    <location>
        <position position="16"/>
    </location>
</feature>
<keyword evidence="8 12" id="KW-0998">Cell outer membrane</keyword>
<evidence type="ECO:0000256" key="6">
    <source>
        <dbReference type="ARBA" id="ARBA00023136"/>
    </source>
</evidence>
<dbReference type="SUPFAM" id="SSF50814">
    <property type="entry name" value="Lipocalins"/>
    <property type="match status" value="1"/>
</dbReference>
<evidence type="ECO:0000256" key="5">
    <source>
        <dbReference type="ARBA" id="ARBA00023121"/>
    </source>
</evidence>
<evidence type="ECO:0000256" key="1">
    <source>
        <dbReference type="ARBA" id="ARBA00004459"/>
    </source>
</evidence>
<dbReference type="GO" id="GO:0008289">
    <property type="term" value="F:lipid binding"/>
    <property type="evidence" value="ECO:0007669"/>
    <property type="project" value="UniProtKB-UniRule"/>
</dbReference>
<feature type="domain" description="Lipocalin/cytosolic fatty-acid binding" evidence="14">
    <location>
        <begin position="31"/>
        <end position="168"/>
    </location>
</feature>
<protein>
    <recommendedName>
        <fullName evidence="11 12">Outer membrane lipoprotein Blc</fullName>
    </recommendedName>
</protein>
<dbReference type="PROSITE" id="PS00213">
    <property type="entry name" value="LIPOCALIN"/>
    <property type="match status" value="1"/>
</dbReference>
<dbReference type="OrthoDB" id="9793905at2"/>
<keyword evidence="5 12" id="KW-0446">Lipid-binding</keyword>
<dbReference type="InterPro" id="IPR002446">
    <property type="entry name" value="Lipocalin_bac"/>
</dbReference>
<evidence type="ECO:0000256" key="8">
    <source>
        <dbReference type="ARBA" id="ARBA00023237"/>
    </source>
</evidence>
<keyword evidence="9 12" id="KW-0449">Lipoprotein</keyword>
<dbReference type="Proteomes" id="UP000295793">
    <property type="component" value="Unassembled WGS sequence"/>
</dbReference>
<dbReference type="InterPro" id="IPR012674">
    <property type="entry name" value="Calycin"/>
</dbReference>
<comment type="similarity">
    <text evidence="2 12">Belongs to the calycin superfamily. Lipocalin family.</text>
</comment>
<dbReference type="Gene3D" id="2.40.128.20">
    <property type="match status" value="1"/>
</dbReference>
<keyword evidence="7 13" id="KW-0564">Palmitate</keyword>
<sequence length="169" mass="19468">MKNLLTILLTATLFSCVSVPENVEPVSDFNTQQYMGTWYEIARLDHWFERDLNQITATYELQENGTVKVLNRGFNTEKDKWSEANGKAKFVGESSTGHLKVSFFGPFYGSYVVFELGDDYDYAFITGNDTDYLWFLSRTPTVSDEMKAYFINRVTELGFPADELIFVEH</sequence>
<dbReference type="CDD" id="cd19438">
    <property type="entry name" value="lipocalin_Blc-like"/>
    <property type="match status" value="1"/>
</dbReference>
<dbReference type="InterPro" id="IPR000566">
    <property type="entry name" value="Lipocln_cytosolic_FA-bd_dom"/>
</dbReference>
<keyword evidence="6 12" id="KW-0472">Membrane</keyword>
<evidence type="ECO:0000256" key="3">
    <source>
        <dbReference type="ARBA" id="ARBA00011738"/>
    </source>
</evidence>
<comment type="subcellular location">
    <subcellularLocation>
        <location evidence="1">Cell outer membrane</location>
        <topology evidence="1">Lipid-anchor</topology>
    </subcellularLocation>
</comment>
<accession>A0A4R3IBF9</accession>
<evidence type="ECO:0000256" key="11">
    <source>
        <dbReference type="ARBA" id="ARBA00071217"/>
    </source>
</evidence>
<evidence type="ECO:0000259" key="14">
    <source>
        <dbReference type="Pfam" id="PF08212"/>
    </source>
</evidence>
<evidence type="ECO:0000256" key="4">
    <source>
        <dbReference type="ARBA" id="ARBA00022729"/>
    </source>
</evidence>
<dbReference type="EMBL" id="SLZR01000002">
    <property type="protein sequence ID" value="TCS43324.1"/>
    <property type="molecule type" value="Genomic_DNA"/>
</dbReference>
<dbReference type="RefSeq" id="WP_132700159.1">
    <property type="nucleotide sequence ID" value="NZ_SLZR01000002.1"/>
</dbReference>